<keyword evidence="10" id="KW-0408">Iron</keyword>
<accession>A0A550J987</accession>
<dbReference type="SUPFAM" id="SSF81342">
    <property type="entry name" value="Transmembrane di-heme cytochromes"/>
    <property type="match status" value="1"/>
</dbReference>
<comment type="similarity">
    <text evidence="2">Belongs to the HupC/HyaC/HydC family.</text>
</comment>
<keyword evidence="14" id="KW-1185">Reference proteome</keyword>
<keyword evidence="5" id="KW-0349">Heme</keyword>
<proteinExistence type="inferred from homology"/>
<evidence type="ECO:0000256" key="2">
    <source>
        <dbReference type="ARBA" id="ARBA00008622"/>
    </source>
</evidence>
<dbReference type="InterPro" id="IPR051542">
    <property type="entry name" value="Hydrogenase_cytochrome"/>
</dbReference>
<dbReference type="GO" id="GO:0005886">
    <property type="term" value="C:plasma membrane"/>
    <property type="evidence" value="ECO:0007669"/>
    <property type="project" value="UniProtKB-SubCell"/>
</dbReference>
<evidence type="ECO:0000313" key="14">
    <source>
        <dbReference type="Proteomes" id="UP000317155"/>
    </source>
</evidence>
<keyword evidence="4" id="KW-1003">Cell membrane</keyword>
<evidence type="ECO:0000256" key="11">
    <source>
        <dbReference type="ARBA" id="ARBA00023136"/>
    </source>
</evidence>
<dbReference type="InterPro" id="IPR011577">
    <property type="entry name" value="Cyt_b561_bac/Ni-Hgenase"/>
</dbReference>
<dbReference type="Proteomes" id="UP000317155">
    <property type="component" value="Unassembled WGS sequence"/>
</dbReference>
<evidence type="ECO:0000256" key="8">
    <source>
        <dbReference type="ARBA" id="ARBA00022982"/>
    </source>
</evidence>
<evidence type="ECO:0000256" key="6">
    <source>
        <dbReference type="ARBA" id="ARBA00022692"/>
    </source>
</evidence>
<dbReference type="RefSeq" id="WP_092058873.1">
    <property type="nucleotide sequence ID" value="NZ_FOJJ01000041.1"/>
</dbReference>
<evidence type="ECO:0000313" key="13">
    <source>
        <dbReference type="EMBL" id="TRO79756.1"/>
    </source>
</evidence>
<reference evidence="13 14" key="1">
    <citation type="submission" date="2019-07" db="EMBL/GenBank/DDBJ databases">
        <title>Insights of Desulfuromonas acetexigens electromicrobiology.</title>
        <authorList>
            <person name="Katuri K."/>
            <person name="Sapireddy V."/>
            <person name="Shaw D.R."/>
            <person name="Saikaly P."/>
        </authorList>
    </citation>
    <scope>NUCLEOTIDE SEQUENCE [LARGE SCALE GENOMIC DNA]</scope>
    <source>
        <strain evidence="13 14">2873</strain>
    </source>
</reference>
<dbReference type="Pfam" id="PF01292">
    <property type="entry name" value="Ni_hydr_CYTB"/>
    <property type="match status" value="1"/>
</dbReference>
<evidence type="ECO:0000256" key="5">
    <source>
        <dbReference type="ARBA" id="ARBA00022617"/>
    </source>
</evidence>
<organism evidence="13 14">
    <name type="scientific">Trichloromonas acetexigens</name>
    <dbReference type="NCBI Taxonomy" id="38815"/>
    <lineage>
        <taxon>Bacteria</taxon>
        <taxon>Pseudomonadati</taxon>
        <taxon>Thermodesulfobacteriota</taxon>
        <taxon>Desulfuromonadia</taxon>
        <taxon>Desulfuromonadales</taxon>
        <taxon>Trichloromonadaceae</taxon>
        <taxon>Trichloromonas</taxon>
    </lineage>
</organism>
<evidence type="ECO:0000256" key="10">
    <source>
        <dbReference type="ARBA" id="ARBA00023004"/>
    </source>
</evidence>
<keyword evidence="8" id="KW-0249">Electron transport</keyword>
<dbReference type="GO" id="GO:0022904">
    <property type="term" value="P:respiratory electron transport chain"/>
    <property type="evidence" value="ECO:0007669"/>
    <property type="project" value="InterPro"/>
</dbReference>
<keyword evidence="11" id="KW-0472">Membrane</keyword>
<gene>
    <name evidence="13" type="ORF">FL622_12670</name>
</gene>
<feature type="domain" description="Cytochrome b561 bacterial/Ni-hydrogenase" evidence="12">
    <location>
        <begin position="10"/>
        <end position="202"/>
    </location>
</feature>
<name>A0A550J987_9BACT</name>
<evidence type="ECO:0000256" key="3">
    <source>
        <dbReference type="ARBA" id="ARBA00022448"/>
    </source>
</evidence>
<protein>
    <submittedName>
        <fullName evidence="13">Cytochrome b</fullName>
    </submittedName>
</protein>
<dbReference type="OrthoDB" id="197262at2"/>
<keyword evidence="9" id="KW-1133">Transmembrane helix</keyword>
<dbReference type="PANTHER" id="PTHR30485:SF1">
    <property type="entry name" value="CYTOCHROME YDHU-RELATED"/>
    <property type="match status" value="1"/>
</dbReference>
<dbReference type="PANTHER" id="PTHR30485">
    <property type="entry name" value="NI/FE-HYDROGENASE 1 B-TYPE CYTOCHROME SUBUNIT"/>
    <property type="match status" value="1"/>
</dbReference>
<sequence length="211" mass="24074">MTTHKIYLNPTPVRIWHWLHALGIVTLILSGLQIRFPEYVNLFGTYKSAIRLHNTAGIVVALSFVLWFGYYALIAGSLAKLYIPGKHDIQRGLWLQGVYYFFNFFRGRPNPHHATPENKFNALQKSAYMVIMLMLVPLVTLTGLALLYIAPAWSLVNMVGGLKILVNLHFLCACALCAFVFTHVYLATLGVTPWAHFKPMWDGWEEIEEKH</sequence>
<evidence type="ECO:0000256" key="9">
    <source>
        <dbReference type="ARBA" id="ARBA00022989"/>
    </source>
</evidence>
<comment type="subcellular location">
    <subcellularLocation>
        <location evidence="1">Cell membrane</location>
        <topology evidence="1">Multi-pass membrane protein</topology>
    </subcellularLocation>
</comment>
<comment type="caution">
    <text evidence="13">The sequence shown here is derived from an EMBL/GenBank/DDBJ whole genome shotgun (WGS) entry which is preliminary data.</text>
</comment>
<evidence type="ECO:0000256" key="1">
    <source>
        <dbReference type="ARBA" id="ARBA00004651"/>
    </source>
</evidence>
<dbReference type="AlphaFoldDB" id="A0A550J987"/>
<dbReference type="GO" id="GO:0009055">
    <property type="term" value="F:electron transfer activity"/>
    <property type="evidence" value="ECO:0007669"/>
    <property type="project" value="InterPro"/>
</dbReference>
<evidence type="ECO:0000256" key="7">
    <source>
        <dbReference type="ARBA" id="ARBA00022723"/>
    </source>
</evidence>
<dbReference type="EMBL" id="VJVV01000009">
    <property type="protein sequence ID" value="TRO79756.1"/>
    <property type="molecule type" value="Genomic_DNA"/>
</dbReference>
<evidence type="ECO:0000259" key="12">
    <source>
        <dbReference type="Pfam" id="PF01292"/>
    </source>
</evidence>
<evidence type="ECO:0000256" key="4">
    <source>
        <dbReference type="ARBA" id="ARBA00022475"/>
    </source>
</evidence>
<dbReference type="Gene3D" id="1.20.950.20">
    <property type="entry name" value="Transmembrane di-heme cytochromes, Chain C"/>
    <property type="match status" value="1"/>
</dbReference>
<dbReference type="GO" id="GO:0020037">
    <property type="term" value="F:heme binding"/>
    <property type="evidence" value="ECO:0007669"/>
    <property type="project" value="TreeGrafter"/>
</dbReference>
<keyword evidence="6" id="KW-0812">Transmembrane</keyword>
<dbReference type="InterPro" id="IPR000516">
    <property type="entry name" value="Ni-dep_Hydgase_cyt-B"/>
</dbReference>
<dbReference type="InterPro" id="IPR016174">
    <property type="entry name" value="Di-haem_cyt_TM"/>
</dbReference>
<dbReference type="PRINTS" id="PR00161">
    <property type="entry name" value="NIHGNASECYTB"/>
</dbReference>
<keyword evidence="3" id="KW-0813">Transport</keyword>
<dbReference type="GO" id="GO:0005506">
    <property type="term" value="F:iron ion binding"/>
    <property type="evidence" value="ECO:0007669"/>
    <property type="project" value="InterPro"/>
</dbReference>
<keyword evidence="7" id="KW-0479">Metal-binding</keyword>